<dbReference type="SUPFAM" id="SSF53448">
    <property type="entry name" value="Nucleotide-diphospho-sugar transferases"/>
    <property type="match status" value="1"/>
</dbReference>
<dbReference type="PANTHER" id="PTHR43179:SF7">
    <property type="entry name" value="RHAMNOSYLTRANSFERASE WBBL"/>
    <property type="match status" value="1"/>
</dbReference>
<dbReference type="RefSeq" id="WP_390228361.1">
    <property type="nucleotide sequence ID" value="NZ_JBHSCN010000005.1"/>
</dbReference>
<evidence type="ECO:0000313" key="1">
    <source>
        <dbReference type="EMBL" id="MFC4243340.1"/>
    </source>
</evidence>
<protein>
    <submittedName>
        <fullName evidence="1">Glycosyltransferase family 2 protein</fullName>
        <ecNumber evidence="1">2.4.-.-</ecNumber>
    </submittedName>
</protein>
<organism evidence="1 2">
    <name type="scientific">Gryllotalpicola reticulitermitis</name>
    <dbReference type="NCBI Taxonomy" id="1184153"/>
    <lineage>
        <taxon>Bacteria</taxon>
        <taxon>Bacillati</taxon>
        <taxon>Actinomycetota</taxon>
        <taxon>Actinomycetes</taxon>
        <taxon>Micrococcales</taxon>
        <taxon>Microbacteriaceae</taxon>
        <taxon>Gryllotalpicola</taxon>
    </lineage>
</organism>
<reference evidence="2" key="1">
    <citation type="journal article" date="2019" name="Int. J. Syst. Evol. Microbiol.">
        <title>The Global Catalogue of Microorganisms (GCM) 10K type strain sequencing project: providing services to taxonomists for standard genome sequencing and annotation.</title>
        <authorList>
            <consortium name="The Broad Institute Genomics Platform"/>
            <consortium name="The Broad Institute Genome Sequencing Center for Infectious Disease"/>
            <person name="Wu L."/>
            <person name="Ma J."/>
        </authorList>
    </citation>
    <scope>NUCLEOTIDE SEQUENCE [LARGE SCALE GENOMIC DNA]</scope>
    <source>
        <strain evidence="2">CGMCC 1.10363</strain>
    </source>
</reference>
<sequence>MAEAVSSDGKPNLVGAVQDHVTAVVLNWRDAGSTVECVASLQADPDIASVIVVDNEFDGTLKQALCERFAEEMPDIIELPENRGFAAGVNEGIQSALARDADYVLIINNDALWMPGALAPMLEPFGLGANVGATAPFIYSPDGDLLSSGGRVNSLLMSIDDRAYPRDAEFLTWACVLVSAICMRDVGPLDERYFMYWEDVEWGQRVRARGWSLAVVPEVGVTHRISSSHSAAGLKIRAYSAAGLALFTREGSRSRRLGGRVRFWARIFARLGRGQVTAAFAIHRGWRFGLSVTGPAYESISTVVAASPARSR</sequence>
<dbReference type="PANTHER" id="PTHR43179">
    <property type="entry name" value="RHAMNOSYLTRANSFERASE WBBL"/>
    <property type="match status" value="1"/>
</dbReference>
<dbReference type="GO" id="GO:0016757">
    <property type="term" value="F:glycosyltransferase activity"/>
    <property type="evidence" value="ECO:0007669"/>
    <property type="project" value="UniProtKB-KW"/>
</dbReference>
<name>A0ABV8Q4Q3_9MICO</name>
<dbReference type="Proteomes" id="UP001595900">
    <property type="component" value="Unassembled WGS sequence"/>
</dbReference>
<dbReference type="EC" id="2.4.-.-" evidence="1"/>
<gene>
    <name evidence="1" type="ORF">ACFOYW_08135</name>
</gene>
<keyword evidence="1" id="KW-0808">Transferase</keyword>
<comment type="caution">
    <text evidence="1">The sequence shown here is derived from an EMBL/GenBank/DDBJ whole genome shotgun (WGS) entry which is preliminary data.</text>
</comment>
<keyword evidence="1" id="KW-0328">Glycosyltransferase</keyword>
<keyword evidence="2" id="KW-1185">Reference proteome</keyword>
<dbReference type="EMBL" id="JBHSCN010000005">
    <property type="protein sequence ID" value="MFC4243340.1"/>
    <property type="molecule type" value="Genomic_DNA"/>
</dbReference>
<accession>A0ABV8Q4Q3</accession>
<dbReference type="Pfam" id="PF13641">
    <property type="entry name" value="Glyco_tranf_2_3"/>
    <property type="match status" value="1"/>
</dbReference>
<proteinExistence type="predicted"/>
<dbReference type="InterPro" id="IPR029044">
    <property type="entry name" value="Nucleotide-diphossugar_trans"/>
</dbReference>
<evidence type="ECO:0000313" key="2">
    <source>
        <dbReference type="Proteomes" id="UP001595900"/>
    </source>
</evidence>
<dbReference type="Gene3D" id="3.90.550.10">
    <property type="entry name" value="Spore Coat Polysaccharide Biosynthesis Protein SpsA, Chain A"/>
    <property type="match status" value="1"/>
</dbReference>